<dbReference type="RefSeq" id="WP_275712320.1">
    <property type="nucleotide sequence ID" value="NZ_JAKLTN010000006.1"/>
</dbReference>
<keyword evidence="4" id="KW-1185">Reference proteome</keyword>
<comment type="caution">
    <text evidence="3">The sequence shown here is derived from an EMBL/GenBank/DDBJ whole genome shotgun (WGS) entry which is preliminary data.</text>
</comment>
<reference evidence="3" key="1">
    <citation type="submission" date="2022-01" db="EMBL/GenBank/DDBJ databases">
        <authorList>
            <person name="Jo J.-H."/>
            <person name="Im W.-T."/>
        </authorList>
    </citation>
    <scope>NUCLEOTIDE SEQUENCE</scope>
    <source>
        <strain evidence="3">XY25</strain>
    </source>
</reference>
<dbReference type="Proteomes" id="UP001165384">
    <property type="component" value="Unassembled WGS sequence"/>
</dbReference>
<name>A0ABS9K6Y3_9RHOO</name>
<proteinExistence type="predicted"/>
<gene>
    <name evidence="3" type="ORF">LZ012_18080</name>
</gene>
<feature type="transmembrane region" description="Helical" evidence="2">
    <location>
        <begin position="27"/>
        <end position="60"/>
    </location>
</feature>
<keyword evidence="2" id="KW-1133">Transmembrane helix</keyword>
<feature type="region of interest" description="Disordered" evidence="1">
    <location>
        <begin position="72"/>
        <end position="99"/>
    </location>
</feature>
<organism evidence="3 4">
    <name type="scientific">Dechloromonas hankyongensis</name>
    <dbReference type="NCBI Taxonomy" id="2908002"/>
    <lineage>
        <taxon>Bacteria</taxon>
        <taxon>Pseudomonadati</taxon>
        <taxon>Pseudomonadota</taxon>
        <taxon>Betaproteobacteria</taxon>
        <taxon>Rhodocyclales</taxon>
        <taxon>Azonexaceae</taxon>
        <taxon>Dechloromonas</taxon>
    </lineage>
</organism>
<keyword evidence="2" id="KW-0472">Membrane</keyword>
<keyword evidence="2" id="KW-0812">Transmembrane</keyword>
<evidence type="ECO:0000313" key="3">
    <source>
        <dbReference type="EMBL" id="MCG2578906.1"/>
    </source>
</evidence>
<accession>A0ABS9K6Y3</accession>
<dbReference type="EMBL" id="JAKLTN010000006">
    <property type="protein sequence ID" value="MCG2578906.1"/>
    <property type="molecule type" value="Genomic_DNA"/>
</dbReference>
<evidence type="ECO:0000256" key="1">
    <source>
        <dbReference type="SAM" id="MobiDB-lite"/>
    </source>
</evidence>
<evidence type="ECO:0000313" key="4">
    <source>
        <dbReference type="Proteomes" id="UP001165384"/>
    </source>
</evidence>
<protein>
    <submittedName>
        <fullName evidence="3">Uncharacterized protein</fullName>
    </submittedName>
</protein>
<feature type="compositionally biased region" description="Polar residues" evidence="1">
    <location>
        <begin position="72"/>
        <end position="87"/>
    </location>
</feature>
<evidence type="ECO:0000256" key="2">
    <source>
        <dbReference type="SAM" id="Phobius"/>
    </source>
</evidence>
<sequence>MNSPYQQFGPNALAQPPRGPLAKLLAFVLSAAFLILAFMFSLVALVIVAVAGLILGGWLWWRTRQLRREINRSWSSQHPTDAGTSANGPAYEPPSSPRRSATIIEGEAVRMTDEPAAAPLHRVE</sequence>